<accession>A0A398DP28</accession>
<name>A0A398DP28_9BACT</name>
<comment type="caution">
    <text evidence="1">The sequence shown here is derived from an EMBL/GenBank/DDBJ whole genome shotgun (WGS) entry which is preliminary data.</text>
</comment>
<evidence type="ECO:0000313" key="1">
    <source>
        <dbReference type="EMBL" id="RIE16955.1"/>
    </source>
</evidence>
<dbReference type="EMBL" id="QXIY01000016">
    <property type="protein sequence ID" value="RIE16955.1"/>
    <property type="molecule type" value="Genomic_DNA"/>
</dbReference>
<sequence>MSSKKQEIGECIYCGFKGPMSDEHGWPRFFGEFEGFPHLLKHVCGDCNRRLGILEDQFSHTGDIDILRRLLDIKGRPTHKKIDSFVRGSAGAMAQRVTVADPKSGLQLLATPVPGLNGRSIGTQWLNQLVTTDSAGNEIQIPLSDGIQTLGELVSLLEESGISPPARVRWLAFGALKSVIRGVVQPSAEGYEWLELEEPGRAVQNGGEFVSSVSKDRFYICRAIAKIALDYLLASSNGSITGLELYLHAVKDYIYNGGDDSQFVTMKWESIVQIPVDTGPGSWCHLAAVNYCGGLLQVSLQFFYGPEYPHPPRYDVALALTNDVTPDFSRHGHQFVYSNCDAATTRYVGRADPLFLSRYQHS</sequence>
<proteinExistence type="predicted"/>
<evidence type="ECO:0008006" key="3">
    <source>
        <dbReference type="Google" id="ProtNLM"/>
    </source>
</evidence>
<organism evidence="1 2">
    <name type="scientific">Candidatus Cryosericum septentrionale</name>
    <dbReference type="NCBI Taxonomy" id="2290913"/>
    <lineage>
        <taxon>Bacteria</taxon>
        <taxon>Pseudomonadati</taxon>
        <taxon>Caldisericota/Cryosericota group</taxon>
        <taxon>Candidatus Cryosericota</taxon>
        <taxon>Candidatus Cryosericia</taxon>
        <taxon>Candidatus Cryosericales</taxon>
        <taxon>Candidatus Cryosericaceae</taxon>
        <taxon>Candidatus Cryosericum</taxon>
    </lineage>
</organism>
<dbReference type="RefSeq" id="WP_119085491.1">
    <property type="nucleotide sequence ID" value="NZ_QXIY01000016.1"/>
</dbReference>
<gene>
    <name evidence="1" type="ORF">SMC1_03885</name>
</gene>
<dbReference type="Proteomes" id="UP000266113">
    <property type="component" value="Unassembled WGS sequence"/>
</dbReference>
<dbReference type="OrthoDB" id="2804463at2"/>
<reference evidence="1 2" key="1">
    <citation type="submission" date="2018-09" db="EMBL/GenBank/DDBJ databases">
        <title>Discovery and Ecogenomic Context for Candidatus Cryosericales, a Global Caldiserica Order Active in Thawing Permafrost.</title>
        <authorList>
            <person name="Martinez M.A."/>
            <person name="Woodcroft B.J."/>
            <person name="Ignacio Espinoza J.C."/>
            <person name="Zayed A."/>
            <person name="Singleton C.M."/>
            <person name="Boyd J."/>
            <person name="Li Y.-F."/>
            <person name="Purvine S."/>
            <person name="Maughan H."/>
            <person name="Hodgkins S.B."/>
            <person name="Anderson D."/>
            <person name="Sederholm M."/>
            <person name="Temperton B."/>
            <person name="Saleska S.R."/>
            <person name="Tyson G.W."/>
            <person name="Rich V.I."/>
        </authorList>
    </citation>
    <scope>NUCLEOTIDE SEQUENCE [LARGE SCALE GENOMIC DNA]</scope>
    <source>
        <strain evidence="1 2">SMC1</strain>
    </source>
</reference>
<keyword evidence="2" id="KW-1185">Reference proteome</keyword>
<protein>
    <recommendedName>
        <fullName evidence="3">HNH endonuclease 5 domain-containing protein</fullName>
    </recommendedName>
</protein>
<evidence type="ECO:0000313" key="2">
    <source>
        <dbReference type="Proteomes" id="UP000266113"/>
    </source>
</evidence>
<dbReference type="AlphaFoldDB" id="A0A398DP28"/>